<dbReference type="PROSITE" id="PS50157">
    <property type="entry name" value="ZINC_FINGER_C2H2_2"/>
    <property type="match status" value="1"/>
</dbReference>
<name>A0A6G0ZB77_APHCR</name>
<keyword evidence="1" id="KW-0863">Zinc-finger</keyword>
<feature type="transmembrane region" description="Helical" evidence="2">
    <location>
        <begin position="7"/>
        <end position="30"/>
    </location>
</feature>
<organism evidence="4 5">
    <name type="scientific">Aphis craccivora</name>
    <name type="common">Cowpea aphid</name>
    <dbReference type="NCBI Taxonomy" id="307492"/>
    <lineage>
        <taxon>Eukaryota</taxon>
        <taxon>Metazoa</taxon>
        <taxon>Ecdysozoa</taxon>
        <taxon>Arthropoda</taxon>
        <taxon>Hexapoda</taxon>
        <taxon>Insecta</taxon>
        <taxon>Pterygota</taxon>
        <taxon>Neoptera</taxon>
        <taxon>Paraneoptera</taxon>
        <taxon>Hemiptera</taxon>
        <taxon>Sternorrhyncha</taxon>
        <taxon>Aphidomorpha</taxon>
        <taxon>Aphidoidea</taxon>
        <taxon>Aphididae</taxon>
        <taxon>Aphidini</taxon>
        <taxon>Aphis</taxon>
        <taxon>Aphis</taxon>
    </lineage>
</organism>
<evidence type="ECO:0000313" key="4">
    <source>
        <dbReference type="EMBL" id="KAF0768092.1"/>
    </source>
</evidence>
<keyword evidence="2" id="KW-1133">Transmembrane helix</keyword>
<keyword evidence="2" id="KW-0472">Membrane</keyword>
<accession>A0A6G0ZB77</accession>
<evidence type="ECO:0000256" key="2">
    <source>
        <dbReference type="SAM" id="Phobius"/>
    </source>
</evidence>
<keyword evidence="5" id="KW-1185">Reference proteome</keyword>
<evidence type="ECO:0000313" key="5">
    <source>
        <dbReference type="Proteomes" id="UP000478052"/>
    </source>
</evidence>
<sequence length="80" mass="9654">MILRHSFLVRITSHQFFSILIFILSIIYLWNERNEDRFTYNKLMTKMSEVVYSTVQKCGRKYKSETALKLHMKYECGVKP</sequence>
<feature type="domain" description="C2H2-type" evidence="3">
    <location>
        <begin position="52"/>
        <end position="80"/>
    </location>
</feature>
<evidence type="ECO:0000256" key="1">
    <source>
        <dbReference type="PROSITE-ProRule" id="PRU00042"/>
    </source>
</evidence>
<dbReference type="GO" id="GO:0008270">
    <property type="term" value="F:zinc ion binding"/>
    <property type="evidence" value="ECO:0007669"/>
    <property type="project" value="UniProtKB-KW"/>
</dbReference>
<dbReference type="AlphaFoldDB" id="A0A6G0ZB77"/>
<gene>
    <name evidence="4" type="ORF">FWK35_00000692</name>
</gene>
<dbReference type="Proteomes" id="UP000478052">
    <property type="component" value="Unassembled WGS sequence"/>
</dbReference>
<dbReference type="InterPro" id="IPR013087">
    <property type="entry name" value="Znf_C2H2_type"/>
</dbReference>
<comment type="caution">
    <text evidence="4">The sequence shown here is derived from an EMBL/GenBank/DDBJ whole genome shotgun (WGS) entry which is preliminary data.</text>
</comment>
<keyword evidence="2" id="KW-0812">Transmembrane</keyword>
<evidence type="ECO:0000259" key="3">
    <source>
        <dbReference type="PROSITE" id="PS50157"/>
    </source>
</evidence>
<protein>
    <submittedName>
        <fullName evidence="4">Longitudinals lacking protein, isoforms A/B/D/L-like isoform X28</fullName>
    </submittedName>
</protein>
<dbReference type="EMBL" id="VUJU01000839">
    <property type="protein sequence ID" value="KAF0768092.1"/>
    <property type="molecule type" value="Genomic_DNA"/>
</dbReference>
<proteinExistence type="predicted"/>
<keyword evidence="1" id="KW-0479">Metal-binding</keyword>
<reference evidence="4 5" key="1">
    <citation type="submission" date="2019-08" db="EMBL/GenBank/DDBJ databases">
        <title>Whole genome of Aphis craccivora.</title>
        <authorList>
            <person name="Voronova N.V."/>
            <person name="Shulinski R.S."/>
            <person name="Bandarenka Y.V."/>
            <person name="Zhorov D.G."/>
            <person name="Warner D."/>
        </authorList>
    </citation>
    <scope>NUCLEOTIDE SEQUENCE [LARGE SCALE GENOMIC DNA]</scope>
    <source>
        <strain evidence="4">180601</strain>
        <tissue evidence="4">Whole Body</tissue>
    </source>
</reference>
<keyword evidence="1" id="KW-0862">Zinc</keyword>